<dbReference type="RefSeq" id="WP_092867998.1">
    <property type="nucleotide sequence ID" value="NZ_FPCH01000002.1"/>
</dbReference>
<organism evidence="2 3">
    <name type="scientific">Hyphomicrobium facile</name>
    <dbReference type="NCBI Taxonomy" id="51670"/>
    <lineage>
        <taxon>Bacteria</taxon>
        <taxon>Pseudomonadati</taxon>
        <taxon>Pseudomonadota</taxon>
        <taxon>Alphaproteobacteria</taxon>
        <taxon>Hyphomicrobiales</taxon>
        <taxon>Hyphomicrobiaceae</taxon>
        <taxon>Hyphomicrobium</taxon>
    </lineage>
</organism>
<dbReference type="Proteomes" id="UP000199423">
    <property type="component" value="Unassembled WGS sequence"/>
</dbReference>
<feature type="compositionally biased region" description="Low complexity" evidence="1">
    <location>
        <begin position="111"/>
        <end position="129"/>
    </location>
</feature>
<keyword evidence="3" id="KW-1185">Reference proteome</keyword>
<sequence length="154" mass="15622">MRNIGPGLAIAAITFAAIGGSISTRASADERMQSSFTALLSEGFEVKSVTLIPLEVAKRVTEKVKTDNVVVTLQNKDAVAVCYVAFANWAFMNKASLDSATLCEVRSAAVAESAAPPSAPSGPSSSSEPPATPPPAAEPPAATTPNAPPPGTTP</sequence>
<feature type="region of interest" description="Disordered" evidence="1">
    <location>
        <begin position="111"/>
        <end position="154"/>
    </location>
</feature>
<dbReference type="OrthoDB" id="7932564at2"/>
<dbReference type="AlphaFoldDB" id="A0A1I7NKQ6"/>
<dbReference type="EMBL" id="FPCH01000002">
    <property type="protein sequence ID" value="SFV35228.1"/>
    <property type="molecule type" value="Genomic_DNA"/>
</dbReference>
<evidence type="ECO:0000256" key="1">
    <source>
        <dbReference type="SAM" id="MobiDB-lite"/>
    </source>
</evidence>
<evidence type="ECO:0000313" key="3">
    <source>
        <dbReference type="Proteomes" id="UP000199423"/>
    </source>
</evidence>
<reference evidence="3" key="1">
    <citation type="submission" date="2016-10" db="EMBL/GenBank/DDBJ databases">
        <authorList>
            <person name="Varghese N."/>
            <person name="Submissions S."/>
        </authorList>
    </citation>
    <scope>NUCLEOTIDE SEQUENCE [LARGE SCALE GENOMIC DNA]</scope>
    <source>
        <strain evidence="3">DSM 1565</strain>
    </source>
</reference>
<protein>
    <submittedName>
        <fullName evidence="2">Uncharacterized protein</fullName>
    </submittedName>
</protein>
<evidence type="ECO:0000313" key="2">
    <source>
        <dbReference type="EMBL" id="SFV35228.1"/>
    </source>
</evidence>
<dbReference type="STRING" id="51670.SAMN04488557_2531"/>
<name>A0A1I7NKQ6_9HYPH</name>
<accession>A0A1I7NKQ6</accession>
<proteinExistence type="predicted"/>
<gene>
    <name evidence="2" type="ORF">SAMN04488557_2531</name>
</gene>